<feature type="domain" description="GST N-terminal" evidence="2">
    <location>
        <begin position="17"/>
        <end position="106"/>
    </location>
</feature>
<dbReference type="SFLD" id="SFLDG00358">
    <property type="entry name" value="Main_(cytGST)"/>
    <property type="match status" value="1"/>
</dbReference>
<dbReference type="Pfam" id="PF13409">
    <property type="entry name" value="GST_N_2"/>
    <property type="match status" value="1"/>
</dbReference>
<dbReference type="Proteomes" id="UP000327118">
    <property type="component" value="Unassembled WGS sequence"/>
</dbReference>
<dbReference type="PROSITE" id="PS50404">
    <property type="entry name" value="GST_NTER"/>
    <property type="match status" value="1"/>
</dbReference>
<evidence type="ECO:0000313" key="4">
    <source>
        <dbReference type="EMBL" id="KAE8355218.1"/>
    </source>
</evidence>
<keyword evidence="5" id="KW-1185">Reference proteome</keyword>
<dbReference type="InterPro" id="IPR004045">
    <property type="entry name" value="Glutathione_S-Trfase_N"/>
</dbReference>
<dbReference type="EMBL" id="ML739056">
    <property type="protein sequence ID" value="KAE8355218.1"/>
    <property type="molecule type" value="Genomic_DNA"/>
</dbReference>
<dbReference type="CDD" id="cd03048">
    <property type="entry name" value="GST_N_Ure2p_like"/>
    <property type="match status" value="1"/>
</dbReference>
<dbReference type="OrthoDB" id="422574at2759"/>
<proteinExistence type="inferred from homology"/>
<feature type="domain" description="GST C-terminal" evidence="3">
    <location>
        <begin position="112"/>
        <end position="254"/>
    </location>
</feature>
<evidence type="ECO:0000259" key="3">
    <source>
        <dbReference type="PROSITE" id="PS50405"/>
    </source>
</evidence>
<organism evidence="4 5">
    <name type="scientific">Aspergillus coremiiformis</name>
    <dbReference type="NCBI Taxonomy" id="138285"/>
    <lineage>
        <taxon>Eukaryota</taxon>
        <taxon>Fungi</taxon>
        <taxon>Dikarya</taxon>
        <taxon>Ascomycota</taxon>
        <taxon>Pezizomycotina</taxon>
        <taxon>Eurotiomycetes</taxon>
        <taxon>Eurotiomycetidae</taxon>
        <taxon>Eurotiales</taxon>
        <taxon>Aspergillaceae</taxon>
        <taxon>Aspergillus</taxon>
        <taxon>Aspergillus subgen. Circumdati</taxon>
    </lineage>
</organism>
<dbReference type="Pfam" id="PF13410">
    <property type="entry name" value="GST_C_2"/>
    <property type="match status" value="1"/>
</dbReference>
<dbReference type="Gene3D" id="1.20.1050.10">
    <property type="match status" value="1"/>
</dbReference>
<dbReference type="GO" id="GO:0016740">
    <property type="term" value="F:transferase activity"/>
    <property type="evidence" value="ECO:0007669"/>
    <property type="project" value="UniProtKB-KW"/>
</dbReference>
<dbReference type="InterPro" id="IPR036249">
    <property type="entry name" value="Thioredoxin-like_sf"/>
</dbReference>
<dbReference type="SUPFAM" id="SSF47616">
    <property type="entry name" value="GST C-terminal domain-like"/>
    <property type="match status" value="1"/>
</dbReference>
<dbReference type="InterPro" id="IPR010987">
    <property type="entry name" value="Glutathione-S-Trfase_C-like"/>
</dbReference>
<comment type="similarity">
    <text evidence="1">Belongs to the GST superfamily.</text>
</comment>
<sequence>MSSNFYAEKTPDAVKNAKGLHLITSLTPNGRKVHILLEELKDVYGLEWTTSLIKLETKEQKKDWFLKLNPNGRIPILVDNTQNPPHTVMESSAELVYLASTVDKDYKFWFSDPIEQSEAYQWLIFWHASGQPIQGQYNYFRRNTTDPNSHATERFRDEVLRVYRVLEAHLSGKHTGRSRKYLAGPGEGTYSIVDINAWAWIRTYRSIGLPEDEIAGLPHLGQWVDRIADRPAVQRGSGERYDEEVHPELLIRTD</sequence>
<reference evidence="5" key="1">
    <citation type="submission" date="2019-04" db="EMBL/GenBank/DDBJ databases">
        <title>Friends and foes A comparative genomics studyof 23 Aspergillus species from section Flavi.</title>
        <authorList>
            <consortium name="DOE Joint Genome Institute"/>
            <person name="Kjaerbolling I."/>
            <person name="Vesth T."/>
            <person name="Frisvad J.C."/>
            <person name="Nybo J.L."/>
            <person name="Theobald S."/>
            <person name="Kildgaard S."/>
            <person name="Isbrandt T."/>
            <person name="Kuo A."/>
            <person name="Sato A."/>
            <person name="Lyhne E.K."/>
            <person name="Kogle M.E."/>
            <person name="Wiebenga A."/>
            <person name="Kun R.S."/>
            <person name="Lubbers R.J."/>
            <person name="Makela M.R."/>
            <person name="Barry K."/>
            <person name="Chovatia M."/>
            <person name="Clum A."/>
            <person name="Daum C."/>
            <person name="Haridas S."/>
            <person name="He G."/>
            <person name="LaButti K."/>
            <person name="Lipzen A."/>
            <person name="Mondo S."/>
            <person name="Riley R."/>
            <person name="Salamov A."/>
            <person name="Simmons B.A."/>
            <person name="Magnuson J.K."/>
            <person name="Henrissat B."/>
            <person name="Mortensen U.H."/>
            <person name="Larsen T.O."/>
            <person name="Devries R.P."/>
            <person name="Grigoriev I.V."/>
            <person name="Machida M."/>
            <person name="Baker S.E."/>
            <person name="Andersen M.R."/>
        </authorList>
    </citation>
    <scope>NUCLEOTIDE SEQUENCE [LARGE SCALE GENOMIC DNA]</scope>
    <source>
        <strain evidence="5">CBS 553.77</strain>
    </source>
</reference>
<gene>
    <name evidence="4" type="ORF">BDV28DRAFT_53230</name>
</gene>
<dbReference type="Gene3D" id="3.40.30.10">
    <property type="entry name" value="Glutaredoxin"/>
    <property type="match status" value="1"/>
</dbReference>
<dbReference type="SUPFAM" id="SSF52833">
    <property type="entry name" value="Thioredoxin-like"/>
    <property type="match status" value="1"/>
</dbReference>
<evidence type="ECO:0000256" key="1">
    <source>
        <dbReference type="ARBA" id="ARBA00007409"/>
    </source>
</evidence>
<dbReference type="SFLD" id="SFLDS00019">
    <property type="entry name" value="Glutathione_Transferase_(cytos"/>
    <property type="match status" value="1"/>
</dbReference>
<evidence type="ECO:0000313" key="5">
    <source>
        <dbReference type="Proteomes" id="UP000327118"/>
    </source>
</evidence>
<dbReference type="InterPro" id="IPR040079">
    <property type="entry name" value="Glutathione_S-Trfase"/>
</dbReference>
<dbReference type="PROSITE" id="PS50405">
    <property type="entry name" value="GST_CTER"/>
    <property type="match status" value="1"/>
</dbReference>
<keyword evidence="4" id="KW-0808">Transferase</keyword>
<protein>
    <submittedName>
        <fullName evidence="4">Glutathione S-transferase</fullName>
    </submittedName>
</protein>
<dbReference type="InterPro" id="IPR036282">
    <property type="entry name" value="Glutathione-S-Trfase_C_sf"/>
</dbReference>
<evidence type="ECO:0000259" key="2">
    <source>
        <dbReference type="PROSITE" id="PS50404"/>
    </source>
</evidence>
<accession>A0A5N6ZCN4</accession>
<dbReference type="PANTHER" id="PTHR44051">
    <property type="entry name" value="GLUTATHIONE S-TRANSFERASE-RELATED"/>
    <property type="match status" value="1"/>
</dbReference>
<dbReference type="PANTHER" id="PTHR44051:SF8">
    <property type="entry name" value="GLUTATHIONE S-TRANSFERASE GSTA"/>
    <property type="match status" value="1"/>
</dbReference>
<dbReference type="AlphaFoldDB" id="A0A5N6ZCN4"/>
<name>A0A5N6ZCN4_9EURO</name>